<dbReference type="RefSeq" id="WP_200350778.1">
    <property type="nucleotide sequence ID" value="NZ_BAABHZ010000007.1"/>
</dbReference>
<name>A0A934R2J0_9BACT</name>
<proteinExistence type="predicted"/>
<dbReference type="EMBL" id="JAENIK010000010">
    <property type="protein sequence ID" value="MBK1815816.1"/>
    <property type="molecule type" value="Genomic_DNA"/>
</dbReference>
<dbReference type="InterPro" id="IPR013424">
    <property type="entry name" value="Ice-binding_C"/>
</dbReference>
<dbReference type="Pfam" id="PF07589">
    <property type="entry name" value="PEP-CTERM"/>
    <property type="match status" value="1"/>
</dbReference>
<dbReference type="Proteomes" id="UP000600139">
    <property type="component" value="Unassembled WGS sequence"/>
</dbReference>
<feature type="chain" id="PRO_5037059719" description="Ice-binding protein C-terminal domain-containing protein" evidence="1">
    <location>
        <begin position="23"/>
        <end position="251"/>
    </location>
</feature>
<keyword evidence="4" id="KW-1185">Reference proteome</keyword>
<sequence>MKNKIALVLPALALLTATRSHATTVALTPGTYTENFNSIVVASMEPATGWGLYMSPTATEMGSLTPLGRKRTWDNGNGQFKDVSSANIPANSDANAQNANTDRALAMRQVSNGGFDPGMAFAFNFSSTSLMVTNFSIQMLMLEEQSRSTDLVIQYALGSSPASFTTLGTWSDPGVFGITPLTFDRSDFGSQLDGQSQVWLRIAALTPSTGTGSGYDMIAIDNFSLNTAAVPEPSAALLGALGVLGLLRRRR</sequence>
<evidence type="ECO:0000313" key="3">
    <source>
        <dbReference type="EMBL" id="MBK1815816.1"/>
    </source>
</evidence>
<evidence type="ECO:0000259" key="2">
    <source>
        <dbReference type="Pfam" id="PF07589"/>
    </source>
</evidence>
<evidence type="ECO:0000256" key="1">
    <source>
        <dbReference type="SAM" id="SignalP"/>
    </source>
</evidence>
<comment type="caution">
    <text evidence="3">The sequence shown here is derived from an EMBL/GenBank/DDBJ whole genome shotgun (WGS) entry which is preliminary data.</text>
</comment>
<organism evidence="3 4">
    <name type="scientific">Luteolibacter yonseiensis</name>
    <dbReference type="NCBI Taxonomy" id="1144680"/>
    <lineage>
        <taxon>Bacteria</taxon>
        <taxon>Pseudomonadati</taxon>
        <taxon>Verrucomicrobiota</taxon>
        <taxon>Verrucomicrobiia</taxon>
        <taxon>Verrucomicrobiales</taxon>
        <taxon>Verrucomicrobiaceae</taxon>
        <taxon>Luteolibacter</taxon>
    </lineage>
</organism>
<accession>A0A934R2J0</accession>
<gene>
    <name evidence="3" type="ORF">JIN84_09320</name>
</gene>
<keyword evidence="1" id="KW-0732">Signal</keyword>
<reference evidence="3" key="1">
    <citation type="submission" date="2021-01" db="EMBL/GenBank/DDBJ databases">
        <title>Modified the classification status of verrucomicrobia.</title>
        <authorList>
            <person name="Feng X."/>
        </authorList>
    </citation>
    <scope>NUCLEOTIDE SEQUENCE</scope>
    <source>
        <strain evidence="3">JCM 18052</strain>
    </source>
</reference>
<feature type="signal peptide" evidence="1">
    <location>
        <begin position="1"/>
        <end position="22"/>
    </location>
</feature>
<dbReference type="AlphaFoldDB" id="A0A934R2J0"/>
<protein>
    <recommendedName>
        <fullName evidence="2">Ice-binding protein C-terminal domain-containing protein</fullName>
    </recommendedName>
</protein>
<feature type="domain" description="Ice-binding protein C-terminal" evidence="2">
    <location>
        <begin position="229"/>
        <end position="251"/>
    </location>
</feature>
<evidence type="ECO:0000313" key="4">
    <source>
        <dbReference type="Proteomes" id="UP000600139"/>
    </source>
</evidence>